<organism evidence="2 3">
    <name type="scientific">Candidatus Agrococcus pullicola</name>
    <dbReference type="NCBI Taxonomy" id="2838429"/>
    <lineage>
        <taxon>Bacteria</taxon>
        <taxon>Bacillati</taxon>
        <taxon>Actinomycetota</taxon>
        <taxon>Actinomycetes</taxon>
        <taxon>Micrococcales</taxon>
        <taxon>Microbacteriaceae</taxon>
        <taxon>Agrococcus</taxon>
    </lineage>
</organism>
<feature type="non-terminal residue" evidence="2">
    <location>
        <position position="121"/>
    </location>
</feature>
<name>A0A9D2C905_9MICO</name>
<dbReference type="EMBL" id="DXDC01000319">
    <property type="protein sequence ID" value="HIY66706.1"/>
    <property type="molecule type" value="Genomic_DNA"/>
</dbReference>
<evidence type="ECO:0000313" key="3">
    <source>
        <dbReference type="Proteomes" id="UP000824005"/>
    </source>
</evidence>
<comment type="caution">
    <text evidence="2">The sequence shown here is derived from an EMBL/GenBank/DDBJ whole genome shotgun (WGS) entry which is preliminary data.</text>
</comment>
<dbReference type="InterPro" id="IPR002994">
    <property type="entry name" value="Surf1/Shy1"/>
</dbReference>
<gene>
    <name evidence="2" type="ORF">H9830_10575</name>
</gene>
<keyword evidence="1" id="KW-0472">Membrane</keyword>
<dbReference type="Pfam" id="PF02104">
    <property type="entry name" value="SURF1"/>
    <property type="match status" value="1"/>
</dbReference>
<dbReference type="GO" id="GO:0005886">
    <property type="term" value="C:plasma membrane"/>
    <property type="evidence" value="ECO:0007669"/>
    <property type="project" value="UniProtKB-SubCell"/>
</dbReference>
<keyword evidence="1" id="KW-1133">Transmembrane helix</keyword>
<protein>
    <recommendedName>
        <fullName evidence="1">SURF1-like protein</fullName>
    </recommendedName>
</protein>
<keyword evidence="1" id="KW-1003">Cell membrane</keyword>
<reference evidence="2" key="2">
    <citation type="submission" date="2021-04" db="EMBL/GenBank/DDBJ databases">
        <authorList>
            <person name="Gilroy R."/>
        </authorList>
    </citation>
    <scope>NUCLEOTIDE SEQUENCE</scope>
    <source>
        <strain evidence="2">ChiGjej1B1-98</strain>
    </source>
</reference>
<comment type="subcellular location">
    <subcellularLocation>
        <location evidence="1">Cell membrane</location>
        <topology evidence="1">Multi-pass membrane protein</topology>
    </subcellularLocation>
</comment>
<accession>A0A9D2C905</accession>
<evidence type="ECO:0000313" key="2">
    <source>
        <dbReference type="EMBL" id="HIY66706.1"/>
    </source>
</evidence>
<proteinExistence type="inferred from homology"/>
<sequence>MSSQPGFWEVARRPQWIWTLVACLVVAVIFGILANWQTARAIEQGQGDDRDTETPVTLESVAAPAEVLTTEAGGRIVTVTASLQPDDFIVLEGRHQEGDSGCWITGRAVVSEGRNEGANLA</sequence>
<feature type="transmembrane region" description="Helical" evidence="1">
    <location>
        <begin position="16"/>
        <end position="36"/>
    </location>
</feature>
<comment type="caution">
    <text evidence="1">Lacks conserved residue(s) required for the propagation of feature annotation.</text>
</comment>
<dbReference type="AlphaFoldDB" id="A0A9D2C905"/>
<comment type="similarity">
    <text evidence="1">Belongs to the SURF1 family.</text>
</comment>
<dbReference type="Proteomes" id="UP000824005">
    <property type="component" value="Unassembled WGS sequence"/>
</dbReference>
<evidence type="ECO:0000256" key="1">
    <source>
        <dbReference type="RuleBase" id="RU363076"/>
    </source>
</evidence>
<reference evidence="2" key="1">
    <citation type="journal article" date="2021" name="PeerJ">
        <title>Extensive microbial diversity within the chicken gut microbiome revealed by metagenomics and culture.</title>
        <authorList>
            <person name="Gilroy R."/>
            <person name="Ravi A."/>
            <person name="Getino M."/>
            <person name="Pursley I."/>
            <person name="Horton D.L."/>
            <person name="Alikhan N.F."/>
            <person name="Baker D."/>
            <person name="Gharbi K."/>
            <person name="Hall N."/>
            <person name="Watson M."/>
            <person name="Adriaenssens E.M."/>
            <person name="Foster-Nyarko E."/>
            <person name="Jarju S."/>
            <person name="Secka A."/>
            <person name="Antonio M."/>
            <person name="Oren A."/>
            <person name="Chaudhuri R.R."/>
            <person name="La Ragione R."/>
            <person name="Hildebrand F."/>
            <person name="Pallen M.J."/>
        </authorList>
    </citation>
    <scope>NUCLEOTIDE SEQUENCE</scope>
    <source>
        <strain evidence="2">ChiGjej1B1-98</strain>
    </source>
</reference>
<keyword evidence="1" id="KW-0812">Transmembrane</keyword>